<keyword evidence="3" id="KW-1185">Reference proteome</keyword>
<sequence length="596" mass="66642">MVAPHWRERGRDDRHTILRQEAGSSFFGKGQLKQLHILRKPAAHARKILPLASKMLERRSPISACQPRLQPAARPNKEPITACVPREAAFRNEETIARAVEQCQMIQDVLARLALTSSITFHTEGREGSKKPSVSLLSAFNIGGVNGTSPRKSTDQWNRPGRLPHAKSGPNSKILIRAALKLTQRLFRYDNQLWGGAGTINIAEASGLIYRVGVGADGVQEETASVNILKDAVDRLDCRTKCVGSKSAFTRYPFISRDANCTLYWRCSGPRHQDLSFPSVQQPRRRLAIVYAAPRRRATRPDNDVQRRDNAELGAEFVHVGISTGITTPLPLPLPTSPLTPWLGAGVQLQLRSRRSSRRLPRVARRHRRRRRLRSALLTKSERLPFRIFLRKYGCEISGMVTIPTMDTFQLPPPPWARAARSLLLLSILEIGDSSIASRTARSTRFWSVLTVRGRINKGSVSELRNPEWRGQRCKRHQQPMDRKSFREKQVALIIINSFVEPTPNYNETLVVFEVLNSQTNNLKWGGGAVAKRLACSPPTKANRVQSPAGSLPDFACESRAGRCRWSTGFHGDHEFPPPLHSGAAPFSPHFTLIGS</sequence>
<evidence type="ECO:0000313" key="2">
    <source>
        <dbReference type="EMBL" id="KAJ8877909.1"/>
    </source>
</evidence>
<organism evidence="2 3">
    <name type="scientific">Dryococelus australis</name>
    <dbReference type="NCBI Taxonomy" id="614101"/>
    <lineage>
        <taxon>Eukaryota</taxon>
        <taxon>Metazoa</taxon>
        <taxon>Ecdysozoa</taxon>
        <taxon>Arthropoda</taxon>
        <taxon>Hexapoda</taxon>
        <taxon>Insecta</taxon>
        <taxon>Pterygota</taxon>
        <taxon>Neoptera</taxon>
        <taxon>Polyneoptera</taxon>
        <taxon>Phasmatodea</taxon>
        <taxon>Verophasmatodea</taxon>
        <taxon>Anareolatae</taxon>
        <taxon>Phasmatidae</taxon>
        <taxon>Eurycanthinae</taxon>
        <taxon>Dryococelus</taxon>
    </lineage>
</organism>
<dbReference type="EMBL" id="JARBHB010000008">
    <property type="protein sequence ID" value="KAJ8877909.1"/>
    <property type="molecule type" value="Genomic_DNA"/>
</dbReference>
<proteinExistence type="predicted"/>
<reference evidence="2 3" key="1">
    <citation type="submission" date="2023-02" db="EMBL/GenBank/DDBJ databases">
        <title>LHISI_Scaffold_Assembly.</title>
        <authorList>
            <person name="Stuart O.P."/>
            <person name="Cleave R."/>
            <person name="Magrath M.J.L."/>
            <person name="Mikheyev A.S."/>
        </authorList>
    </citation>
    <scope>NUCLEOTIDE SEQUENCE [LARGE SCALE GENOMIC DNA]</scope>
    <source>
        <strain evidence="2">Daus_M_001</strain>
        <tissue evidence="2">Leg muscle</tissue>
    </source>
</reference>
<name>A0ABQ9H0V0_9NEOP</name>
<evidence type="ECO:0000256" key="1">
    <source>
        <dbReference type="SAM" id="MobiDB-lite"/>
    </source>
</evidence>
<feature type="region of interest" description="Disordered" evidence="1">
    <location>
        <begin position="148"/>
        <end position="168"/>
    </location>
</feature>
<protein>
    <submittedName>
        <fullName evidence="2">Uncharacterized protein</fullName>
    </submittedName>
</protein>
<evidence type="ECO:0000313" key="3">
    <source>
        <dbReference type="Proteomes" id="UP001159363"/>
    </source>
</evidence>
<comment type="caution">
    <text evidence="2">The sequence shown here is derived from an EMBL/GenBank/DDBJ whole genome shotgun (WGS) entry which is preliminary data.</text>
</comment>
<gene>
    <name evidence="2" type="ORF">PR048_022368</name>
</gene>
<accession>A0ABQ9H0V0</accession>
<dbReference type="Proteomes" id="UP001159363">
    <property type="component" value="Chromosome 7"/>
</dbReference>
<feature type="compositionally biased region" description="Polar residues" evidence="1">
    <location>
        <begin position="148"/>
        <end position="157"/>
    </location>
</feature>